<dbReference type="InterPro" id="IPR012908">
    <property type="entry name" value="PGAP1-ab_dom-like"/>
</dbReference>
<organism evidence="3 6">
    <name type="scientific">Ogataea haglerorum</name>
    <dbReference type="NCBI Taxonomy" id="1937702"/>
    <lineage>
        <taxon>Eukaryota</taxon>
        <taxon>Fungi</taxon>
        <taxon>Dikarya</taxon>
        <taxon>Ascomycota</taxon>
        <taxon>Saccharomycotina</taxon>
        <taxon>Pichiomycetes</taxon>
        <taxon>Pichiales</taxon>
        <taxon>Pichiaceae</taxon>
        <taxon>Ogataea</taxon>
    </lineage>
</organism>
<dbReference type="GO" id="GO:0005789">
    <property type="term" value="C:endoplasmic reticulum membrane"/>
    <property type="evidence" value="ECO:0007669"/>
    <property type="project" value="UniProtKB-SubCell"/>
</dbReference>
<evidence type="ECO:0000313" key="5">
    <source>
        <dbReference type="Proteomes" id="UP000697297"/>
    </source>
</evidence>
<keyword evidence="1" id="KW-0653">Protein transport</keyword>
<dbReference type="AlphaFoldDB" id="A0AAN6HYP4"/>
<gene>
    <name evidence="3" type="ORF">KL933_004209</name>
    <name evidence="4" type="ORF">KL946_005316</name>
</gene>
<dbReference type="GO" id="GO:0016788">
    <property type="term" value="F:hydrolase activity, acting on ester bonds"/>
    <property type="evidence" value="ECO:0007669"/>
    <property type="project" value="InterPro"/>
</dbReference>
<protein>
    <recommendedName>
        <fullName evidence="1">GPI inositol-deacylase</fullName>
        <ecNumber evidence="1">3.1.-.-</ecNumber>
    </recommendedName>
</protein>
<keyword evidence="5" id="KW-1185">Reference proteome</keyword>
<keyword evidence="1" id="KW-0813">Transport</keyword>
<dbReference type="Pfam" id="PF07819">
    <property type="entry name" value="PGAP1"/>
    <property type="match status" value="1"/>
</dbReference>
<evidence type="ECO:0000313" key="3">
    <source>
        <dbReference type="EMBL" id="KAG7725195.1"/>
    </source>
</evidence>
<evidence type="ECO:0000259" key="2">
    <source>
        <dbReference type="Pfam" id="PF07819"/>
    </source>
</evidence>
<proteinExistence type="inferred from homology"/>
<dbReference type="GO" id="GO:0015031">
    <property type="term" value="P:protein transport"/>
    <property type="evidence" value="ECO:0007669"/>
    <property type="project" value="UniProtKB-KW"/>
</dbReference>
<comment type="caution">
    <text evidence="3">The sequence shown here is derived from an EMBL/GenBank/DDBJ whole genome shotgun (WGS) entry which is preliminary data.</text>
</comment>
<name>A0AAN6HYP4_9ASCO</name>
<evidence type="ECO:0000313" key="4">
    <source>
        <dbReference type="EMBL" id="KAG7761670.1"/>
    </source>
</evidence>
<dbReference type="EMBL" id="JAHLUN010000022">
    <property type="protein sequence ID" value="KAG7761670.1"/>
    <property type="molecule type" value="Genomic_DNA"/>
</dbReference>
<dbReference type="EC" id="3.1.-.-" evidence="1"/>
<feature type="domain" description="GPI inositol-deacylase PGAP1-like alpha/beta" evidence="2">
    <location>
        <begin position="138"/>
        <end position="203"/>
    </location>
</feature>
<reference evidence="3 5" key="1">
    <citation type="journal article" date="2021" name="G3 (Bethesda)">
        <title>Genomic diversity, chromosomal rearrangements, and interspecies hybridization in the ogataea polymorpha species complex.</title>
        <authorList>
            <person name="Hanson S.J."/>
            <person name="Cinneide E.O."/>
            <person name="Salzberg L.I."/>
            <person name="Wolfe K.H."/>
            <person name="McGowan J."/>
            <person name="Fitzpatrick D.A."/>
            <person name="Matlin K."/>
        </authorList>
    </citation>
    <scope>NUCLEOTIDE SEQUENCE</scope>
    <source>
        <strain evidence="4">81-436-3</strain>
        <strain evidence="3">83-405-1</strain>
    </source>
</reference>
<dbReference type="Proteomes" id="UP000738402">
    <property type="component" value="Unassembled WGS sequence"/>
</dbReference>
<keyword evidence="1" id="KW-0256">Endoplasmic reticulum</keyword>
<dbReference type="PANTHER" id="PTHR11440">
    <property type="entry name" value="LECITHIN-CHOLESTEROL ACYLTRANSFERASE-RELATED"/>
    <property type="match status" value="1"/>
</dbReference>
<dbReference type="Gene3D" id="3.40.50.1820">
    <property type="entry name" value="alpha/beta hydrolase"/>
    <property type="match status" value="1"/>
</dbReference>
<comment type="function">
    <text evidence="1">Involved in inositol deacylation of GPI-anchored proteins which plays important roles in the quality control and ER-associated degradation of GPI-anchored proteins.</text>
</comment>
<dbReference type="EMBL" id="JAHLUH010000013">
    <property type="protein sequence ID" value="KAG7725195.1"/>
    <property type="molecule type" value="Genomic_DNA"/>
</dbReference>
<keyword evidence="1" id="KW-0472">Membrane</keyword>
<accession>A0AAN6HYP4</accession>
<comment type="subcellular location">
    <subcellularLocation>
        <location evidence="1">Endoplasmic reticulum membrane</location>
    </subcellularLocation>
</comment>
<evidence type="ECO:0000313" key="6">
    <source>
        <dbReference type="Proteomes" id="UP000738402"/>
    </source>
</evidence>
<dbReference type="SUPFAM" id="SSF53474">
    <property type="entry name" value="alpha/beta-Hydrolases"/>
    <property type="match status" value="1"/>
</dbReference>
<sequence length="337" mass="38721">MRINRRLISRPLRFPLVASYRYGSHQPELERTKENLSQTASQLYKYNSIRDDYQVPKYPIVLCHGFSGFDSLVSLPAVELFHQAKHKEASAKEMAREADTKIEFFEYWHGIRKELLARGCQVLVAKVPPFATIETRSKILNEFLQRTISKRFPNAQQPVKVNLIAHSMGGLDCRHLISAYEQKNFEIVSLTTVSTPHRGSYAADRILQLIPTRIIENFLPSLKELTLESCVHLNRHITDDPNVKYFSYGASFTPSIFNVFYPTWKMVYPEEGPNDGLVSIKSAKWGEYLGSLENVDHLDLINWINISKRFKIVIGMRTFNPVALYLDLADNLAKRGL</sequence>
<keyword evidence="1" id="KW-0378">Hydrolase</keyword>
<comment type="similarity">
    <text evidence="1">Belongs to the GPI inositol-deacylase family.</text>
</comment>
<evidence type="ECO:0000256" key="1">
    <source>
        <dbReference type="RuleBase" id="RU365011"/>
    </source>
</evidence>
<dbReference type="InterPro" id="IPR029058">
    <property type="entry name" value="AB_hydrolase_fold"/>
</dbReference>
<dbReference type="Proteomes" id="UP000697297">
    <property type="component" value="Unassembled WGS sequence"/>
</dbReference>